<feature type="binding site" evidence="7">
    <location>
        <begin position="19"/>
        <end position="21"/>
    </location>
    <ligand>
        <name>ATP</name>
        <dbReference type="ChEBI" id="CHEBI:30616"/>
    </ligand>
</feature>
<dbReference type="OrthoDB" id="9768127at2"/>
<reference evidence="8 9" key="1">
    <citation type="journal article" date="2011" name="Front. Microbiol.">
        <title>Genomic signatures of strain selection and enhancement in Bacillus atrophaeus var. globigii, a historical biowarfare simulant.</title>
        <authorList>
            <person name="Gibbons H.S."/>
            <person name="Broomall S.M."/>
            <person name="McNew L.A."/>
            <person name="Daligault H."/>
            <person name="Chapman C."/>
            <person name="Bruce D."/>
            <person name="Karavis M."/>
            <person name="Krepps M."/>
            <person name="McGregor P.A."/>
            <person name="Hong C."/>
            <person name="Park K.H."/>
            <person name="Akmal A."/>
            <person name="Feldman A."/>
            <person name="Lin J.S."/>
            <person name="Chang W.E."/>
            <person name="Higgs B.W."/>
            <person name="Demirev P."/>
            <person name="Lindquist J."/>
            <person name="Liem A."/>
            <person name="Fochler E."/>
            <person name="Read T.D."/>
            <person name="Tapia R."/>
            <person name="Johnson S."/>
            <person name="Bishop-Lilly K.A."/>
            <person name="Detter C."/>
            <person name="Han C."/>
            <person name="Sozhamannan S."/>
            <person name="Rosenzweig C.N."/>
            <person name="Skowronski E.W."/>
        </authorList>
    </citation>
    <scope>NUCLEOTIDE SEQUENCE [LARGE SCALE GENOMIC DNA]</scope>
    <source>
        <strain evidence="8 9">AIT1</strain>
    </source>
</reference>
<keyword evidence="4 7" id="KW-0133">Cell shape</keyword>
<evidence type="ECO:0000256" key="4">
    <source>
        <dbReference type="ARBA" id="ARBA00022960"/>
    </source>
</evidence>
<dbReference type="RefSeq" id="WP_126757055.1">
    <property type="nucleotide sequence ID" value="NZ_PIPQ01000002.1"/>
</dbReference>
<comment type="similarity">
    <text evidence="5 7">Belongs to the FtsA/MreB family.</text>
</comment>
<gene>
    <name evidence="7" type="primary">mreB</name>
    <name evidence="8" type="ORF">CWE15_05395</name>
</gene>
<keyword evidence="3 7" id="KW-0067">ATP-binding</keyword>
<feature type="binding site" evidence="7">
    <location>
        <begin position="216"/>
        <end position="219"/>
    </location>
    <ligand>
        <name>ATP</name>
        <dbReference type="ChEBI" id="CHEBI:30616"/>
    </ligand>
</feature>
<dbReference type="Proteomes" id="UP000286976">
    <property type="component" value="Unassembled WGS sequence"/>
</dbReference>
<dbReference type="PRINTS" id="PR01652">
    <property type="entry name" value="SHAPEPROTEIN"/>
</dbReference>
<keyword evidence="1 7" id="KW-0963">Cytoplasm</keyword>
<dbReference type="GO" id="GO:0005524">
    <property type="term" value="F:ATP binding"/>
    <property type="evidence" value="ECO:0007669"/>
    <property type="project" value="UniProtKB-KW"/>
</dbReference>
<dbReference type="InterPro" id="IPR043129">
    <property type="entry name" value="ATPase_NBD"/>
</dbReference>
<feature type="binding site" evidence="7">
    <location>
        <begin position="296"/>
        <end position="299"/>
    </location>
    <ligand>
        <name>ATP</name>
        <dbReference type="ChEBI" id="CHEBI:30616"/>
    </ligand>
</feature>
<dbReference type="Pfam" id="PF06723">
    <property type="entry name" value="MreB_Mbl"/>
    <property type="match status" value="1"/>
</dbReference>
<dbReference type="FunFam" id="3.30.420.40:FF:000016">
    <property type="entry name" value="Rod shape-determining protein mreB"/>
    <property type="match status" value="1"/>
</dbReference>
<sequence length="347" mass="36989">MFKKLRGVFSNDLSIDLGTANTIIYVKDKGIVLDEPSVVAIRQDRVGGMKSIAAVGQAAKLMLGRTPGNIKAIRPMKDGVIADFHVTEKMLQHFIKAVHENNLLRPSPMVLVCIPYGATQVERRAIRESALGAGARRVLLIEEPMAAAIGADLPVSEATGSMVVDIGGGTTEVGIISLNGVVYSSSVRIGGDKFDEAIISYVRRRYGSLIGEATAERIKQEIGTAYASDEILEIEVRGRNLAEGVPRSFTLTSTEILEALQEPLMGIVSAVMVALEKAPPELASDISERGMVLTGGGALLRDIDRLLMEETGIPVIIADDPLSCVARGGGKALELIDQHGGDLFSED</sequence>
<evidence type="ECO:0000256" key="2">
    <source>
        <dbReference type="ARBA" id="ARBA00022741"/>
    </source>
</evidence>
<dbReference type="InterPro" id="IPR004753">
    <property type="entry name" value="MreB"/>
</dbReference>
<evidence type="ECO:0000256" key="5">
    <source>
        <dbReference type="ARBA" id="ARBA00023458"/>
    </source>
</evidence>
<evidence type="ECO:0000256" key="7">
    <source>
        <dbReference type="HAMAP-Rule" id="MF_02207"/>
    </source>
</evidence>
<dbReference type="CDD" id="cd10225">
    <property type="entry name" value="ASKHA_NBD_MreB-like"/>
    <property type="match status" value="1"/>
</dbReference>
<keyword evidence="2 7" id="KW-0547">Nucleotide-binding</keyword>
<feature type="binding site" evidence="7">
    <location>
        <begin position="168"/>
        <end position="170"/>
    </location>
    <ligand>
        <name>ATP</name>
        <dbReference type="ChEBI" id="CHEBI:30616"/>
    </ligand>
</feature>
<dbReference type="AlphaFoldDB" id="A0A432X7J5"/>
<protein>
    <recommendedName>
        <fullName evidence="6 7">Cell shape-determining protein MreB</fullName>
    </recommendedName>
</protein>
<dbReference type="GO" id="GO:0008360">
    <property type="term" value="P:regulation of cell shape"/>
    <property type="evidence" value="ECO:0007669"/>
    <property type="project" value="UniProtKB-UniRule"/>
</dbReference>
<dbReference type="NCBIfam" id="TIGR00904">
    <property type="entry name" value="mreB"/>
    <property type="match status" value="1"/>
</dbReference>
<dbReference type="FunFam" id="3.30.420.40:FF:000019">
    <property type="entry name" value="Rod shape-determining protein MreB"/>
    <property type="match status" value="1"/>
</dbReference>
<evidence type="ECO:0000256" key="3">
    <source>
        <dbReference type="ARBA" id="ARBA00022840"/>
    </source>
</evidence>
<evidence type="ECO:0000313" key="8">
    <source>
        <dbReference type="EMBL" id="RUO42839.1"/>
    </source>
</evidence>
<dbReference type="GO" id="GO:0005737">
    <property type="term" value="C:cytoplasm"/>
    <property type="evidence" value="ECO:0007669"/>
    <property type="project" value="UniProtKB-SubCell"/>
</dbReference>
<comment type="caution">
    <text evidence="8">The sequence shown here is derived from an EMBL/GenBank/DDBJ whole genome shotgun (WGS) entry which is preliminary data.</text>
</comment>
<comment type="function">
    <text evidence="7">Forms membrane-associated dynamic filaments that are essential for cell shape determination. Acts by regulating cell wall synthesis and cell elongation, and thus cell shape. A feedback loop between cell geometry and MreB localization may maintain elongated cell shape by targeting cell wall growth to regions of negative cell wall curvature.</text>
</comment>
<proteinExistence type="inferred from homology"/>
<accession>A0A432X7J5</accession>
<dbReference type="FunFam" id="3.30.420.40:FF:000014">
    <property type="entry name" value="Rod shape-determining protein MreB"/>
    <property type="match status" value="1"/>
</dbReference>
<dbReference type="EMBL" id="PIPQ01000002">
    <property type="protein sequence ID" value="RUO42839.1"/>
    <property type="molecule type" value="Genomic_DNA"/>
</dbReference>
<name>A0A432X7J5_9GAMM</name>
<evidence type="ECO:0000313" key="9">
    <source>
        <dbReference type="Proteomes" id="UP000286976"/>
    </source>
</evidence>
<evidence type="ECO:0000256" key="6">
    <source>
        <dbReference type="ARBA" id="ARBA00067319"/>
    </source>
</evidence>
<dbReference type="GO" id="GO:0000902">
    <property type="term" value="P:cell morphogenesis"/>
    <property type="evidence" value="ECO:0007669"/>
    <property type="project" value="InterPro"/>
</dbReference>
<dbReference type="PANTHER" id="PTHR42749">
    <property type="entry name" value="CELL SHAPE-DETERMINING PROTEIN MREB"/>
    <property type="match status" value="1"/>
</dbReference>
<dbReference type="Gene3D" id="3.30.420.40">
    <property type="match status" value="3"/>
</dbReference>
<dbReference type="InterPro" id="IPR056546">
    <property type="entry name" value="MreB_MamK-like"/>
</dbReference>
<dbReference type="SUPFAM" id="SSF53067">
    <property type="entry name" value="Actin-like ATPase domain"/>
    <property type="match status" value="2"/>
</dbReference>
<organism evidence="8 9">
    <name type="scientific">Aliidiomarina taiwanensis</name>
    <dbReference type="NCBI Taxonomy" id="946228"/>
    <lineage>
        <taxon>Bacteria</taxon>
        <taxon>Pseudomonadati</taxon>
        <taxon>Pseudomonadota</taxon>
        <taxon>Gammaproteobacteria</taxon>
        <taxon>Alteromonadales</taxon>
        <taxon>Idiomarinaceae</taxon>
        <taxon>Aliidiomarina</taxon>
    </lineage>
</organism>
<evidence type="ECO:0000256" key="1">
    <source>
        <dbReference type="ARBA" id="ARBA00022490"/>
    </source>
</evidence>
<comment type="subcellular location">
    <subcellularLocation>
        <location evidence="7">Cytoplasm</location>
    </subcellularLocation>
    <text evidence="7">Membrane-associated.</text>
</comment>
<keyword evidence="9" id="KW-1185">Reference proteome</keyword>
<dbReference type="PANTHER" id="PTHR42749:SF1">
    <property type="entry name" value="CELL SHAPE-DETERMINING PROTEIN MREB"/>
    <property type="match status" value="1"/>
</dbReference>
<dbReference type="NCBIfam" id="NF010539">
    <property type="entry name" value="PRK13927.1"/>
    <property type="match status" value="1"/>
</dbReference>
<dbReference type="HAMAP" id="MF_02207">
    <property type="entry name" value="MreB"/>
    <property type="match status" value="1"/>
</dbReference>
<comment type="subunit">
    <text evidence="7">Forms polymers.</text>
</comment>